<keyword evidence="3" id="KW-1185">Reference proteome</keyword>
<comment type="caution">
    <text evidence="2">The sequence shown here is derived from an EMBL/GenBank/DDBJ whole genome shotgun (WGS) entry which is preliminary data.</text>
</comment>
<sequence>MVVATPVTKSPGVQALWAAVDGLEQCFDTFIVVIFTTVLMEFTREVRDALARVVDGRNAQRDWEGDLPHDRAAVIHEREQQWGRRSTTRSERAASVLGRHSSRGQSSSDSDSDDAVEAWVVDAQRYN</sequence>
<evidence type="ECO:0000256" key="1">
    <source>
        <dbReference type="SAM" id="MobiDB-lite"/>
    </source>
</evidence>
<evidence type="ECO:0000313" key="3">
    <source>
        <dbReference type="Proteomes" id="UP000237105"/>
    </source>
</evidence>
<dbReference type="Proteomes" id="UP000237105">
    <property type="component" value="Unassembled WGS sequence"/>
</dbReference>
<dbReference type="AlphaFoldDB" id="A0A2P5BCC0"/>
<feature type="region of interest" description="Disordered" evidence="1">
    <location>
        <begin position="61"/>
        <end position="115"/>
    </location>
</feature>
<evidence type="ECO:0000313" key="2">
    <source>
        <dbReference type="EMBL" id="PON46432.1"/>
    </source>
</evidence>
<gene>
    <name evidence="2" type="ORF">PanWU01x14_251800</name>
</gene>
<dbReference type="EMBL" id="JXTB01000311">
    <property type="protein sequence ID" value="PON46432.1"/>
    <property type="molecule type" value="Genomic_DNA"/>
</dbReference>
<organism evidence="2 3">
    <name type="scientific">Parasponia andersonii</name>
    <name type="common">Sponia andersonii</name>
    <dbReference type="NCBI Taxonomy" id="3476"/>
    <lineage>
        <taxon>Eukaryota</taxon>
        <taxon>Viridiplantae</taxon>
        <taxon>Streptophyta</taxon>
        <taxon>Embryophyta</taxon>
        <taxon>Tracheophyta</taxon>
        <taxon>Spermatophyta</taxon>
        <taxon>Magnoliopsida</taxon>
        <taxon>eudicotyledons</taxon>
        <taxon>Gunneridae</taxon>
        <taxon>Pentapetalae</taxon>
        <taxon>rosids</taxon>
        <taxon>fabids</taxon>
        <taxon>Rosales</taxon>
        <taxon>Cannabaceae</taxon>
        <taxon>Parasponia</taxon>
    </lineage>
</organism>
<proteinExistence type="predicted"/>
<name>A0A2P5BCC0_PARAD</name>
<accession>A0A2P5BCC0</accession>
<reference evidence="3" key="1">
    <citation type="submission" date="2016-06" db="EMBL/GenBank/DDBJ databases">
        <title>Parallel loss of symbiosis genes in relatives of nitrogen-fixing non-legume Parasponia.</title>
        <authorList>
            <person name="Van Velzen R."/>
            <person name="Holmer R."/>
            <person name="Bu F."/>
            <person name="Rutten L."/>
            <person name="Van Zeijl A."/>
            <person name="Liu W."/>
            <person name="Santuari L."/>
            <person name="Cao Q."/>
            <person name="Sharma T."/>
            <person name="Shen D."/>
            <person name="Roswanjaya Y."/>
            <person name="Wardhani T."/>
            <person name="Kalhor M.S."/>
            <person name="Jansen J."/>
            <person name="Van den Hoogen J."/>
            <person name="Gungor B."/>
            <person name="Hartog M."/>
            <person name="Hontelez J."/>
            <person name="Verver J."/>
            <person name="Yang W.-C."/>
            <person name="Schijlen E."/>
            <person name="Repin R."/>
            <person name="Schilthuizen M."/>
            <person name="Schranz E."/>
            <person name="Heidstra R."/>
            <person name="Miyata K."/>
            <person name="Fedorova E."/>
            <person name="Kohlen W."/>
            <person name="Bisseling T."/>
            <person name="Smit S."/>
            <person name="Geurts R."/>
        </authorList>
    </citation>
    <scope>NUCLEOTIDE SEQUENCE [LARGE SCALE GENOMIC DNA]</scope>
    <source>
        <strain evidence="3">cv. WU1-14</strain>
    </source>
</reference>
<protein>
    <submittedName>
        <fullName evidence="2">Uncharacterized protein</fullName>
    </submittedName>
</protein>
<feature type="compositionally biased region" description="Basic and acidic residues" evidence="1">
    <location>
        <begin position="61"/>
        <end position="92"/>
    </location>
</feature>